<keyword evidence="2" id="KW-1185">Reference proteome</keyword>
<accession>A0A1Q8Q7T1</accession>
<organism evidence="1 2">
    <name type="scientific">Domibacillus antri</name>
    <dbReference type="NCBI Taxonomy" id="1714264"/>
    <lineage>
        <taxon>Bacteria</taxon>
        <taxon>Bacillati</taxon>
        <taxon>Bacillota</taxon>
        <taxon>Bacilli</taxon>
        <taxon>Bacillales</taxon>
        <taxon>Bacillaceae</taxon>
        <taxon>Domibacillus</taxon>
    </lineage>
</organism>
<proteinExistence type="predicted"/>
<evidence type="ECO:0000313" key="2">
    <source>
        <dbReference type="Proteomes" id="UP000185568"/>
    </source>
</evidence>
<dbReference type="STRING" id="1714264.BTO30_05355"/>
<protein>
    <submittedName>
        <fullName evidence="1">Uncharacterized protein</fullName>
    </submittedName>
</protein>
<dbReference type="AlphaFoldDB" id="A0A1Q8Q7T1"/>
<name>A0A1Q8Q7T1_9BACI</name>
<dbReference type="EMBL" id="MSDU01000008">
    <property type="protein sequence ID" value="OLN23390.1"/>
    <property type="molecule type" value="Genomic_DNA"/>
</dbReference>
<gene>
    <name evidence="1" type="ORF">BTO30_05355</name>
</gene>
<comment type="caution">
    <text evidence="1">The sequence shown here is derived from an EMBL/GenBank/DDBJ whole genome shotgun (WGS) entry which is preliminary data.</text>
</comment>
<sequence length="63" mass="7381">MLLMGKNKGMMIDKKSFLLYFFNIRNEITAAMMERSTRYILFKRTRDSGSRGKEKRGKALRSG</sequence>
<reference evidence="1 2" key="1">
    <citation type="submission" date="2016-12" db="EMBL/GenBank/DDBJ databases">
        <title>Domibacillus antri genome sequencing.</title>
        <authorList>
            <person name="Verma A."/>
            <person name="Krishnamurthi S."/>
        </authorList>
    </citation>
    <scope>NUCLEOTIDE SEQUENCE [LARGE SCALE GENOMIC DNA]</scope>
    <source>
        <strain evidence="1 2">XD80</strain>
    </source>
</reference>
<dbReference type="Proteomes" id="UP000185568">
    <property type="component" value="Unassembled WGS sequence"/>
</dbReference>
<evidence type="ECO:0000313" key="1">
    <source>
        <dbReference type="EMBL" id="OLN23390.1"/>
    </source>
</evidence>